<evidence type="ECO:0000259" key="4">
    <source>
        <dbReference type="PROSITE" id="PS50968"/>
    </source>
</evidence>
<dbReference type="Pfam" id="PF00364">
    <property type="entry name" value="Biotin_lipoyl"/>
    <property type="match status" value="1"/>
</dbReference>
<accession>A0A0C2J5B8</accession>
<feature type="compositionally biased region" description="Low complexity" evidence="3">
    <location>
        <begin position="131"/>
        <end position="172"/>
    </location>
</feature>
<dbReference type="InterPro" id="IPR004167">
    <property type="entry name" value="PSBD"/>
</dbReference>
<evidence type="ECO:0000259" key="5">
    <source>
        <dbReference type="PROSITE" id="PS51826"/>
    </source>
</evidence>
<feature type="region of interest" description="Disordered" evidence="3">
    <location>
        <begin position="125"/>
        <end position="173"/>
    </location>
</feature>
<feature type="compositionally biased region" description="Low complexity" evidence="3">
    <location>
        <begin position="252"/>
        <end position="270"/>
    </location>
</feature>
<dbReference type="EMBL" id="AWTV01000006">
    <property type="protein sequence ID" value="KIH92232.1"/>
    <property type="molecule type" value="Genomic_DNA"/>
</dbReference>
<name>A0A0C2J5B8_9PEZI</name>
<reference evidence="6 7" key="1">
    <citation type="journal article" date="2014" name="BMC Genomics">
        <title>Comparative genomics of the major fungal agents of human and animal Sporotrichosis: Sporothrix schenckii and Sporothrix brasiliensis.</title>
        <authorList>
            <person name="Teixeira M.M."/>
            <person name="de Almeida L.G."/>
            <person name="Kubitschek-Barreira P."/>
            <person name="Alves F.L."/>
            <person name="Kioshima E.S."/>
            <person name="Abadio A.K."/>
            <person name="Fernandes L."/>
            <person name="Derengowski L.S."/>
            <person name="Ferreira K.S."/>
            <person name="Souza R.C."/>
            <person name="Ruiz J.C."/>
            <person name="de Andrade N.C."/>
            <person name="Paes H.C."/>
            <person name="Nicola A.M."/>
            <person name="Albuquerque P."/>
            <person name="Gerber A.L."/>
            <person name="Martins V.P."/>
            <person name="Peconick L.D."/>
            <person name="Neto A.V."/>
            <person name="Chaucanez C.B."/>
            <person name="Silva P.A."/>
            <person name="Cunha O.L."/>
            <person name="de Oliveira F.F."/>
            <person name="dos Santos T.C."/>
            <person name="Barros A.L."/>
            <person name="Soares M.A."/>
            <person name="de Oliveira L.M."/>
            <person name="Marini M.M."/>
            <person name="Villalobos-Duno H."/>
            <person name="Cunha M.M."/>
            <person name="de Hoog S."/>
            <person name="da Silveira J.F."/>
            <person name="Henrissat B."/>
            <person name="Nino-Vega G.A."/>
            <person name="Cisalpino P.S."/>
            <person name="Mora-Montes H.M."/>
            <person name="Almeida S.R."/>
            <person name="Stajich J.E."/>
            <person name="Lopes-Bezerra L.M."/>
            <person name="Vasconcelos A.T."/>
            <person name="Felipe M.S."/>
        </authorList>
    </citation>
    <scope>NUCLEOTIDE SEQUENCE [LARGE SCALE GENOMIC DNA]</scope>
    <source>
        <strain evidence="6 7">5110</strain>
    </source>
</reference>
<dbReference type="PANTHER" id="PTHR23151:SF82">
    <property type="entry name" value="PYRUVATE DEHYDROGENASE COMPLEX PROTEIN X COMPONENT, MITOCHONDRIAL"/>
    <property type="match status" value="1"/>
</dbReference>
<dbReference type="Gene3D" id="2.40.50.100">
    <property type="match status" value="1"/>
</dbReference>
<evidence type="ECO:0000313" key="6">
    <source>
        <dbReference type="EMBL" id="KIH92232.1"/>
    </source>
</evidence>
<dbReference type="VEuPathDB" id="FungiDB:SPBR_02787"/>
<dbReference type="InterPro" id="IPR011053">
    <property type="entry name" value="Single_hybrid_motif"/>
</dbReference>
<evidence type="ECO:0000256" key="2">
    <source>
        <dbReference type="ARBA" id="ARBA00022823"/>
    </source>
</evidence>
<dbReference type="GeneID" id="63676011"/>
<comment type="similarity">
    <text evidence="1">Belongs to the 2-oxoacid dehydrogenase family.</text>
</comment>
<dbReference type="FunFam" id="2.40.50.100:FF:000010">
    <property type="entry name" value="Acetyltransferase component of pyruvate dehydrogenase complex"/>
    <property type="match status" value="1"/>
</dbReference>
<feature type="region of interest" description="Disordered" evidence="3">
    <location>
        <begin position="249"/>
        <end position="273"/>
    </location>
</feature>
<dbReference type="GO" id="GO:0006086">
    <property type="term" value="P:pyruvate decarboxylation to acetyl-CoA"/>
    <property type="evidence" value="ECO:0007669"/>
    <property type="project" value="InterPro"/>
</dbReference>
<protein>
    <submittedName>
        <fullName evidence="6">Pyruvate dehydrogenase E2 component (Dihydrolipoamide acetyltransferase)</fullName>
    </submittedName>
</protein>
<dbReference type="HOGENOM" id="CLU_035825_2_0_1"/>
<dbReference type="InterPro" id="IPR045257">
    <property type="entry name" value="E2/Pdx1"/>
</dbReference>
<dbReference type="Gene3D" id="4.10.320.10">
    <property type="entry name" value="E3-binding domain"/>
    <property type="match status" value="1"/>
</dbReference>
<keyword evidence="6" id="KW-0670">Pyruvate</keyword>
<dbReference type="CDD" id="cd06849">
    <property type="entry name" value="lipoyl_domain"/>
    <property type="match status" value="1"/>
</dbReference>
<dbReference type="SUPFAM" id="SSF51230">
    <property type="entry name" value="Single hybrid motif"/>
    <property type="match status" value="1"/>
</dbReference>
<dbReference type="GO" id="GO:0004742">
    <property type="term" value="F:dihydrolipoyllysine-residue acetyltransferase activity"/>
    <property type="evidence" value="ECO:0007669"/>
    <property type="project" value="TreeGrafter"/>
</dbReference>
<evidence type="ECO:0000256" key="3">
    <source>
        <dbReference type="SAM" id="MobiDB-lite"/>
    </source>
</evidence>
<proteinExistence type="inferred from homology"/>
<feature type="domain" description="Lipoyl-binding" evidence="4">
    <location>
        <begin position="35"/>
        <end position="111"/>
    </location>
</feature>
<dbReference type="AlphaFoldDB" id="A0A0C2J5B8"/>
<dbReference type="Pfam" id="PF02817">
    <property type="entry name" value="E3_binding"/>
    <property type="match status" value="1"/>
</dbReference>
<keyword evidence="6" id="KW-0808">Transferase</keyword>
<gene>
    <name evidence="6" type="ORF">SPBR_02787</name>
</gene>
<dbReference type="GO" id="GO:0045254">
    <property type="term" value="C:pyruvate dehydrogenase complex"/>
    <property type="evidence" value="ECO:0007669"/>
    <property type="project" value="InterPro"/>
</dbReference>
<dbReference type="PANTHER" id="PTHR23151">
    <property type="entry name" value="DIHYDROLIPOAMIDE ACETYL/SUCCINYL-TRANSFERASE-RELATED"/>
    <property type="match status" value="1"/>
</dbReference>
<comment type="caution">
    <text evidence="6">The sequence shown here is derived from an EMBL/GenBank/DDBJ whole genome shotgun (WGS) entry which is preliminary data.</text>
</comment>
<dbReference type="SUPFAM" id="SSF47005">
    <property type="entry name" value="Peripheral subunit-binding domain of 2-oxo acid dehydrogenase complex"/>
    <property type="match status" value="1"/>
</dbReference>
<evidence type="ECO:0000256" key="1">
    <source>
        <dbReference type="ARBA" id="ARBA00007317"/>
    </source>
</evidence>
<dbReference type="InterPro" id="IPR036625">
    <property type="entry name" value="E3-bd_dom_sf"/>
</dbReference>
<dbReference type="Proteomes" id="UP000031575">
    <property type="component" value="Unassembled WGS sequence"/>
</dbReference>
<dbReference type="PROSITE" id="PS51826">
    <property type="entry name" value="PSBD"/>
    <property type="match status" value="1"/>
</dbReference>
<sequence>MASFAAAGRFSLRLAGRRWAQSSRGFNAAARLAVAQNMTMPALSPTMTEGSIAAWRVKEGDKYSVGDVLLEIETDKATMDVEAQDDGILFKIVQPDGSKGVQVGTRIAVLAEADDDIATLEMPADEAPAKSQNQSASSEAPAPERQAEAAAPAPKAESTSSASAKKGAAAPQNRPLYPSVAHLIKQNGLDPAAVVGDMTPTGPGGRLLKGDVLAYLGKVSASVPSELESRFEHLSHLDLSNIKIEEAPKPAAPAASDAAAPAKDAAPASPRTTSVSLPVSLAAVLDAQDKIQSSLGVFMPVSTFVSRATEVANDELPRTGPAPAPSASQLFDALVSPRSSAAQRQSAASAKVSRGHYRPQISALPATASSAAPKTKKRAGAVDVLDILSGKVKATTPARPASSVQRQPAAVSTGINFFTVSVPQAEKKRAQVFLERLKVVLENEPGRLVL</sequence>
<feature type="domain" description="Peripheral subunit-binding (PSBD)" evidence="5">
    <location>
        <begin position="175"/>
        <end position="216"/>
    </location>
</feature>
<dbReference type="PROSITE" id="PS50968">
    <property type="entry name" value="BIOTINYL_LIPOYL"/>
    <property type="match status" value="1"/>
</dbReference>
<dbReference type="InterPro" id="IPR000089">
    <property type="entry name" value="Biotin_lipoyl"/>
</dbReference>
<evidence type="ECO:0000313" key="7">
    <source>
        <dbReference type="Proteomes" id="UP000031575"/>
    </source>
</evidence>
<dbReference type="OrthoDB" id="202158at2759"/>
<organism evidence="6 7">
    <name type="scientific">Sporothrix brasiliensis 5110</name>
    <dbReference type="NCBI Taxonomy" id="1398154"/>
    <lineage>
        <taxon>Eukaryota</taxon>
        <taxon>Fungi</taxon>
        <taxon>Dikarya</taxon>
        <taxon>Ascomycota</taxon>
        <taxon>Pezizomycotina</taxon>
        <taxon>Sordariomycetes</taxon>
        <taxon>Sordariomycetidae</taxon>
        <taxon>Ophiostomatales</taxon>
        <taxon>Ophiostomataceae</taxon>
        <taxon>Sporothrix</taxon>
    </lineage>
</organism>
<dbReference type="RefSeq" id="XP_040620242.1">
    <property type="nucleotide sequence ID" value="XM_040761090.1"/>
</dbReference>
<keyword evidence="2" id="KW-0450">Lipoyl</keyword>
<keyword evidence="7" id="KW-1185">Reference proteome</keyword>